<dbReference type="EMBL" id="JAKZHW010000001">
    <property type="protein sequence ID" value="MCH8615888.1"/>
    <property type="molecule type" value="Genomic_DNA"/>
</dbReference>
<proteinExistence type="predicted"/>
<gene>
    <name evidence="1" type="ORF">LZ016_07220</name>
</gene>
<evidence type="ECO:0000313" key="2">
    <source>
        <dbReference type="Proteomes" id="UP001203058"/>
    </source>
</evidence>
<sequence length="50" mass="5745">MSAYPDDEPSNAELEHYGIERVPADTFVWQGYRYTQARDALAAAKRAEKR</sequence>
<organism evidence="1 2">
    <name type="scientific">Sphingomonas telluris</name>
    <dbReference type="NCBI Taxonomy" id="2907998"/>
    <lineage>
        <taxon>Bacteria</taxon>
        <taxon>Pseudomonadati</taxon>
        <taxon>Pseudomonadota</taxon>
        <taxon>Alphaproteobacteria</taxon>
        <taxon>Sphingomonadales</taxon>
        <taxon>Sphingomonadaceae</taxon>
        <taxon>Sphingomonas</taxon>
    </lineage>
</organism>
<reference evidence="1 2" key="1">
    <citation type="submission" date="2022-03" db="EMBL/GenBank/DDBJ databases">
        <authorList>
            <person name="Jo J.-H."/>
            <person name="Im W.-T."/>
        </authorList>
    </citation>
    <scope>NUCLEOTIDE SEQUENCE [LARGE SCALE GENOMIC DNA]</scope>
    <source>
        <strain evidence="1 2">SM33</strain>
    </source>
</reference>
<dbReference type="Proteomes" id="UP001203058">
    <property type="component" value="Unassembled WGS sequence"/>
</dbReference>
<evidence type="ECO:0000313" key="1">
    <source>
        <dbReference type="EMBL" id="MCH8615888.1"/>
    </source>
</evidence>
<protein>
    <submittedName>
        <fullName evidence="1">Uncharacterized protein</fullName>
    </submittedName>
</protein>
<keyword evidence="2" id="KW-1185">Reference proteome</keyword>
<accession>A0ABS9VMD5</accession>
<name>A0ABS9VMD5_9SPHN</name>
<comment type="caution">
    <text evidence="1">The sequence shown here is derived from an EMBL/GenBank/DDBJ whole genome shotgun (WGS) entry which is preliminary data.</text>
</comment>
<dbReference type="RefSeq" id="WP_241446724.1">
    <property type="nucleotide sequence ID" value="NZ_JAKZHW010000001.1"/>
</dbReference>